<accession>A0A3N0Y2B5</accession>
<keyword evidence="3" id="KW-1185">Reference proteome</keyword>
<gene>
    <name evidence="2" type="ORF">DPX16_11055</name>
</gene>
<dbReference type="OrthoDB" id="5962009at2759"/>
<protein>
    <submittedName>
        <fullName evidence="2">Migration and invasion enhancer 1</fullName>
    </submittedName>
</protein>
<comment type="caution">
    <text evidence="2">The sequence shown here is derived from an EMBL/GenBank/DDBJ whole genome shotgun (WGS) entry which is preliminary data.</text>
</comment>
<evidence type="ECO:0000256" key="1">
    <source>
        <dbReference type="ARBA" id="ARBA00023284"/>
    </source>
</evidence>
<dbReference type="NCBIfam" id="TIGR02174">
    <property type="entry name" value="CXXU_selWTH"/>
    <property type="match status" value="1"/>
</dbReference>
<sequence length="106" mass="11853">MRPAVCASFKQEEKDERTSFIFIDRDDEQLLVFGNSVGVSNGEISGQGVTIPDAGSFEIEINEHLVFSKLETGGFPYDEDIMEAIVKAKEGKPEKITRNRKECIIL</sequence>
<dbReference type="EMBL" id="RJVU01053643">
    <property type="protein sequence ID" value="ROL27925.1"/>
    <property type="molecule type" value="Genomic_DNA"/>
</dbReference>
<dbReference type="InterPro" id="IPR036249">
    <property type="entry name" value="Thioredoxin-like_sf"/>
</dbReference>
<name>A0A3N0Y2B5_ANAGA</name>
<dbReference type="Proteomes" id="UP000281406">
    <property type="component" value="Unassembled WGS sequence"/>
</dbReference>
<dbReference type="InterPro" id="IPR011893">
    <property type="entry name" value="Selenoprotein_Rdx-typ"/>
</dbReference>
<keyword evidence="1" id="KW-0676">Redox-active center</keyword>
<reference evidence="2 3" key="1">
    <citation type="submission" date="2018-10" db="EMBL/GenBank/DDBJ databases">
        <title>Genome assembly for a Yunnan-Guizhou Plateau 3E fish, Anabarilius grahami (Regan), and its evolutionary and genetic applications.</title>
        <authorList>
            <person name="Jiang W."/>
        </authorList>
    </citation>
    <scope>NUCLEOTIDE SEQUENCE [LARGE SCALE GENOMIC DNA]</scope>
    <source>
        <strain evidence="2">AG-KIZ</strain>
        <tissue evidence="2">Muscle</tissue>
    </source>
</reference>
<dbReference type="Gene3D" id="3.40.30.10">
    <property type="entry name" value="Glutaredoxin"/>
    <property type="match status" value="1"/>
</dbReference>
<dbReference type="Pfam" id="PF10262">
    <property type="entry name" value="Rdx"/>
    <property type="match status" value="1"/>
</dbReference>
<dbReference type="AlphaFoldDB" id="A0A3N0Y2B5"/>
<dbReference type="SUPFAM" id="SSF52833">
    <property type="entry name" value="Thioredoxin-like"/>
    <property type="match status" value="1"/>
</dbReference>
<evidence type="ECO:0000313" key="2">
    <source>
        <dbReference type="EMBL" id="ROL27925.1"/>
    </source>
</evidence>
<proteinExistence type="predicted"/>
<evidence type="ECO:0000313" key="3">
    <source>
        <dbReference type="Proteomes" id="UP000281406"/>
    </source>
</evidence>
<organism evidence="2 3">
    <name type="scientific">Anabarilius grahami</name>
    <name type="common">Kanglang fish</name>
    <name type="synonym">Barilius grahami</name>
    <dbReference type="NCBI Taxonomy" id="495550"/>
    <lineage>
        <taxon>Eukaryota</taxon>
        <taxon>Metazoa</taxon>
        <taxon>Chordata</taxon>
        <taxon>Craniata</taxon>
        <taxon>Vertebrata</taxon>
        <taxon>Euteleostomi</taxon>
        <taxon>Actinopterygii</taxon>
        <taxon>Neopterygii</taxon>
        <taxon>Teleostei</taxon>
        <taxon>Ostariophysi</taxon>
        <taxon>Cypriniformes</taxon>
        <taxon>Xenocyprididae</taxon>
        <taxon>Xenocypridinae</taxon>
        <taxon>Xenocypridinae incertae sedis</taxon>
        <taxon>Anabarilius</taxon>
    </lineage>
</organism>